<sequence>MRRNQTTRASPPMSIAIVDVILVELKLPVLQHLIRFWLLNLMMIHEENFFQKGKIFLPAIDLWTGAEKIRTRLQELENSRKAEEKDAKALRLSEMNRKNRLKRLQLEMIVLVMQLVIEEAMGRELAWWPLSRLWKLRLMLGRIVGFRVPENHGRSHQLILTFRNYKRRRGIF</sequence>
<feature type="coiled-coil region" evidence="1">
    <location>
        <begin position="66"/>
        <end position="93"/>
    </location>
</feature>
<organism evidence="2 3">
    <name type="scientific">Vicia faba</name>
    <name type="common">Broad bean</name>
    <name type="synonym">Faba vulgaris</name>
    <dbReference type="NCBI Taxonomy" id="3906"/>
    <lineage>
        <taxon>Eukaryota</taxon>
        <taxon>Viridiplantae</taxon>
        <taxon>Streptophyta</taxon>
        <taxon>Embryophyta</taxon>
        <taxon>Tracheophyta</taxon>
        <taxon>Spermatophyta</taxon>
        <taxon>Magnoliopsida</taxon>
        <taxon>eudicotyledons</taxon>
        <taxon>Gunneridae</taxon>
        <taxon>Pentapetalae</taxon>
        <taxon>rosids</taxon>
        <taxon>fabids</taxon>
        <taxon>Fabales</taxon>
        <taxon>Fabaceae</taxon>
        <taxon>Papilionoideae</taxon>
        <taxon>50 kb inversion clade</taxon>
        <taxon>NPAAA clade</taxon>
        <taxon>Hologalegina</taxon>
        <taxon>IRL clade</taxon>
        <taxon>Fabeae</taxon>
        <taxon>Vicia</taxon>
    </lineage>
</organism>
<dbReference type="EMBL" id="OX451738">
    <property type="protein sequence ID" value="CAI8606548.1"/>
    <property type="molecule type" value="Genomic_DNA"/>
</dbReference>
<keyword evidence="3" id="KW-1185">Reference proteome</keyword>
<dbReference type="Proteomes" id="UP001157006">
    <property type="component" value="Chromosome 3"/>
</dbReference>
<keyword evidence="1" id="KW-0175">Coiled coil</keyword>
<evidence type="ECO:0000313" key="2">
    <source>
        <dbReference type="EMBL" id="CAI8606548.1"/>
    </source>
</evidence>
<accession>A0AAV1AAC6</accession>
<reference evidence="2 3" key="1">
    <citation type="submission" date="2023-01" db="EMBL/GenBank/DDBJ databases">
        <authorList>
            <person name="Kreplak J."/>
        </authorList>
    </citation>
    <scope>NUCLEOTIDE SEQUENCE [LARGE SCALE GENOMIC DNA]</scope>
</reference>
<proteinExistence type="predicted"/>
<gene>
    <name evidence="2" type="ORF">VFH_III235360</name>
</gene>
<protein>
    <submittedName>
        <fullName evidence="2">Uncharacterized protein</fullName>
    </submittedName>
</protein>
<dbReference type="AlphaFoldDB" id="A0AAV1AAC6"/>
<name>A0AAV1AAC6_VICFA</name>
<evidence type="ECO:0000256" key="1">
    <source>
        <dbReference type="SAM" id="Coils"/>
    </source>
</evidence>
<evidence type="ECO:0000313" key="3">
    <source>
        <dbReference type="Proteomes" id="UP001157006"/>
    </source>
</evidence>